<dbReference type="PANTHER" id="PTHR45869:SF2">
    <property type="entry name" value="C-REACTIVE PROTEIN-RELATED"/>
    <property type="match status" value="1"/>
</dbReference>
<evidence type="ECO:0000313" key="6">
    <source>
        <dbReference type="Proteomes" id="UP000694427"/>
    </source>
</evidence>
<dbReference type="PROSITE" id="PS51828">
    <property type="entry name" value="PTX_2"/>
    <property type="match status" value="1"/>
</dbReference>
<dbReference type="InterPro" id="IPR051005">
    <property type="entry name" value="Pentraxin_domain"/>
</dbReference>
<dbReference type="GO" id="GO:0046872">
    <property type="term" value="F:metal ion binding"/>
    <property type="evidence" value="ECO:0007669"/>
    <property type="project" value="UniProtKB-KW"/>
</dbReference>
<sequence length="152" mass="17036">DAIISTFLLGLILNIRSKVRNMLLFPTKTYSSFVKLTPEKPLSLSAFTLCINAVYFSLPHLSIFQTHLCLSIRPGGTILLGQDPDAYVSTFDAEQSFVGEVTDVHMWDYVLSGSQIKAVYLNQEPYVPKGNVFDWNTIKYEINGNVVVARNN</sequence>
<comment type="caution">
    <text evidence="3">Lacks conserved residue(s) required for the propagation of feature annotation.</text>
</comment>
<dbReference type="AlphaFoldDB" id="A0A8C1Q786"/>
<dbReference type="Proteomes" id="UP000694427">
    <property type="component" value="Unplaced"/>
</dbReference>
<dbReference type="Ensembl" id="ENSCCRT00010021717.1">
    <property type="protein sequence ID" value="ENSCCRP00010019822.1"/>
    <property type="gene ID" value="ENSCCRG00010008584.1"/>
</dbReference>
<organism evidence="5 6">
    <name type="scientific">Cyprinus carpio</name>
    <name type="common">Common carp</name>
    <dbReference type="NCBI Taxonomy" id="7962"/>
    <lineage>
        <taxon>Eukaryota</taxon>
        <taxon>Metazoa</taxon>
        <taxon>Chordata</taxon>
        <taxon>Craniata</taxon>
        <taxon>Vertebrata</taxon>
        <taxon>Euteleostomi</taxon>
        <taxon>Actinopterygii</taxon>
        <taxon>Neopterygii</taxon>
        <taxon>Teleostei</taxon>
        <taxon>Ostariophysi</taxon>
        <taxon>Cypriniformes</taxon>
        <taxon>Cyprinidae</taxon>
        <taxon>Cyprininae</taxon>
        <taxon>Cyprinus</taxon>
    </lineage>
</organism>
<dbReference type="Pfam" id="PF00354">
    <property type="entry name" value="Pentaxin"/>
    <property type="match status" value="1"/>
</dbReference>
<dbReference type="Gene3D" id="2.60.120.200">
    <property type="match status" value="1"/>
</dbReference>
<dbReference type="SUPFAM" id="SSF49899">
    <property type="entry name" value="Concanavalin A-like lectins/glucanases"/>
    <property type="match status" value="1"/>
</dbReference>
<keyword evidence="1" id="KW-0479">Metal-binding</keyword>
<dbReference type="PANTHER" id="PTHR45869">
    <property type="entry name" value="C-REACTIVE PROTEIN-RELATED"/>
    <property type="match status" value="1"/>
</dbReference>
<evidence type="ECO:0000256" key="1">
    <source>
        <dbReference type="ARBA" id="ARBA00022723"/>
    </source>
</evidence>
<proteinExistence type="predicted"/>
<keyword evidence="6" id="KW-1185">Reference proteome</keyword>
<reference evidence="5" key="2">
    <citation type="submission" date="2025-09" db="UniProtKB">
        <authorList>
            <consortium name="Ensembl"/>
        </authorList>
    </citation>
    <scope>IDENTIFICATION</scope>
</reference>
<dbReference type="InterPro" id="IPR001759">
    <property type="entry name" value="PTX_dom"/>
</dbReference>
<evidence type="ECO:0000256" key="2">
    <source>
        <dbReference type="ARBA" id="ARBA00022837"/>
    </source>
</evidence>
<keyword evidence="2" id="KW-0106">Calcium</keyword>
<evidence type="ECO:0000259" key="4">
    <source>
        <dbReference type="PROSITE" id="PS51828"/>
    </source>
</evidence>
<feature type="domain" description="Pentraxin (PTX)" evidence="4">
    <location>
        <begin position="1"/>
        <end position="152"/>
    </location>
</feature>
<evidence type="ECO:0000256" key="3">
    <source>
        <dbReference type="PROSITE-ProRule" id="PRU01172"/>
    </source>
</evidence>
<reference evidence="5" key="1">
    <citation type="submission" date="2025-08" db="UniProtKB">
        <authorList>
            <consortium name="Ensembl"/>
        </authorList>
    </citation>
    <scope>IDENTIFICATION</scope>
</reference>
<evidence type="ECO:0000313" key="5">
    <source>
        <dbReference type="Ensembl" id="ENSCCRP00010019822.1"/>
    </source>
</evidence>
<protein>
    <recommendedName>
        <fullName evidence="4">Pentraxin (PTX) domain-containing protein</fullName>
    </recommendedName>
</protein>
<name>A0A8C1Q786_CYPCA</name>
<dbReference type="InterPro" id="IPR013320">
    <property type="entry name" value="ConA-like_dom_sf"/>
</dbReference>
<accession>A0A8C1Q786</accession>
<dbReference type="SMART" id="SM00159">
    <property type="entry name" value="PTX"/>
    <property type="match status" value="1"/>
</dbReference>